<feature type="chain" id="PRO_5016027475" description="LPXTG cell wall anchor domain-containing protein" evidence="3">
    <location>
        <begin position="41"/>
        <end position="370"/>
    </location>
</feature>
<protein>
    <recommendedName>
        <fullName evidence="6">LPXTG cell wall anchor domain-containing protein</fullName>
    </recommendedName>
</protein>
<reference evidence="4 5" key="1">
    <citation type="submission" date="2018-01" db="EMBL/GenBank/DDBJ databases">
        <title>Draft genome sequence of Salinispora sp. 13K206.</title>
        <authorList>
            <person name="Sahin N."/>
            <person name="Saygin H."/>
            <person name="Ay H."/>
        </authorList>
    </citation>
    <scope>NUCLEOTIDE SEQUENCE [LARGE SCALE GENOMIC DNA]</scope>
    <source>
        <strain evidence="4 5">13K206</strain>
    </source>
</reference>
<evidence type="ECO:0000256" key="1">
    <source>
        <dbReference type="SAM" id="MobiDB-lite"/>
    </source>
</evidence>
<evidence type="ECO:0000313" key="4">
    <source>
        <dbReference type="EMBL" id="PZG02922.1"/>
    </source>
</evidence>
<name>A0A2W2CTJ1_9ACTN</name>
<dbReference type="EMBL" id="POUB01000002">
    <property type="protein sequence ID" value="PZG02922.1"/>
    <property type="molecule type" value="Genomic_DNA"/>
</dbReference>
<dbReference type="AlphaFoldDB" id="A0A2W2CTJ1"/>
<comment type="caution">
    <text evidence="4">The sequence shown here is derived from an EMBL/GenBank/DDBJ whole genome shotgun (WGS) entry which is preliminary data.</text>
</comment>
<keyword evidence="2" id="KW-0812">Transmembrane</keyword>
<organism evidence="4 5">
    <name type="scientific">Micromonospora deserti</name>
    <dbReference type="NCBI Taxonomy" id="2070366"/>
    <lineage>
        <taxon>Bacteria</taxon>
        <taxon>Bacillati</taxon>
        <taxon>Actinomycetota</taxon>
        <taxon>Actinomycetes</taxon>
        <taxon>Micromonosporales</taxon>
        <taxon>Micromonosporaceae</taxon>
        <taxon>Micromonospora</taxon>
    </lineage>
</organism>
<keyword evidence="2" id="KW-0472">Membrane</keyword>
<keyword evidence="3" id="KW-0732">Signal</keyword>
<evidence type="ECO:0000256" key="2">
    <source>
        <dbReference type="SAM" id="Phobius"/>
    </source>
</evidence>
<keyword evidence="2" id="KW-1133">Transmembrane helix</keyword>
<feature type="transmembrane region" description="Helical" evidence="2">
    <location>
        <begin position="336"/>
        <end position="356"/>
    </location>
</feature>
<proteinExistence type="predicted"/>
<evidence type="ECO:0008006" key="6">
    <source>
        <dbReference type="Google" id="ProtNLM"/>
    </source>
</evidence>
<evidence type="ECO:0000256" key="3">
    <source>
        <dbReference type="SAM" id="SignalP"/>
    </source>
</evidence>
<keyword evidence="5" id="KW-1185">Reference proteome</keyword>
<feature type="signal peptide" evidence="3">
    <location>
        <begin position="1"/>
        <end position="40"/>
    </location>
</feature>
<dbReference type="Proteomes" id="UP000248749">
    <property type="component" value="Unassembled WGS sequence"/>
</dbReference>
<gene>
    <name evidence="4" type="ORF">C1I99_00180</name>
</gene>
<sequence>MEGPSPMRCPAVLHRALAATAMAAPLAAGLVLVTAMPAAAADPREVRFSSLCGAVRVDWGPDGRVIGDPGLGRTLVLRNGAVVEEFDMGPRGNHQIGAAPGDIVELRWPDIGQSRDYRYLVRRDCDNPPRLRVTPQHDCFRAELKLENSGSTPIEGFAVASPEPPRQHPISIPPGSSYRYLPLSDGDRYGLRATLPDGSYALWLAATYRLPDGCDRDHITVQVDDACQGVQVRVANGADGAIVLAVGAEGRGNFYHRNVPARTTHTFVVPVETGTVLRLRDVTGNLDFGGHTVGEASCATPTPSGGADPTSAPSVEPTAGGPGGGGGLPVTGVQTAALAGGGAMLAAAGVTLLMIVRRRRLRFTAPGVDR</sequence>
<feature type="region of interest" description="Disordered" evidence="1">
    <location>
        <begin position="294"/>
        <end position="327"/>
    </location>
</feature>
<evidence type="ECO:0000313" key="5">
    <source>
        <dbReference type="Proteomes" id="UP000248749"/>
    </source>
</evidence>
<accession>A0A2W2CTJ1</accession>